<comment type="caution">
    <text evidence="1">The sequence shown here is derived from an EMBL/GenBank/DDBJ whole genome shotgun (WGS) entry which is preliminary data.</text>
</comment>
<organism evidence="1 2">
    <name type="scientific">Sarcoptes scabiei</name>
    <name type="common">Itch mite</name>
    <name type="synonym">Acarus scabiei</name>
    <dbReference type="NCBI Taxonomy" id="52283"/>
    <lineage>
        <taxon>Eukaryota</taxon>
        <taxon>Metazoa</taxon>
        <taxon>Ecdysozoa</taxon>
        <taxon>Arthropoda</taxon>
        <taxon>Chelicerata</taxon>
        <taxon>Arachnida</taxon>
        <taxon>Acari</taxon>
        <taxon>Acariformes</taxon>
        <taxon>Sarcoptiformes</taxon>
        <taxon>Astigmata</taxon>
        <taxon>Psoroptidia</taxon>
        <taxon>Sarcoptoidea</taxon>
        <taxon>Sarcoptidae</taxon>
        <taxon>Sarcoptinae</taxon>
        <taxon>Sarcoptes</taxon>
    </lineage>
</organism>
<dbReference type="OrthoDB" id="10624725at2759"/>
<proteinExistence type="predicted"/>
<gene>
    <name evidence="1" type="ORF">QR98_0080950</name>
</gene>
<evidence type="ECO:0000313" key="1">
    <source>
        <dbReference type="EMBL" id="KPM09556.1"/>
    </source>
</evidence>
<name>A0A132AF05_SARSC</name>
<dbReference type="VEuPathDB" id="VectorBase:SSCA002043"/>
<dbReference type="EMBL" id="JXLN01013727">
    <property type="protein sequence ID" value="KPM09556.1"/>
    <property type="molecule type" value="Genomic_DNA"/>
</dbReference>
<sequence length="108" mass="12185">MALINSIKYPHEESAYVRTKAYIRETPEIGISIRKVPIMVPLPRLIFRRNKQLIAKPITMPICTGCSPSSIQFGSTKTNAVALPFTINYPNQYSQSYLKSTFGDGFEK</sequence>
<protein>
    <submittedName>
        <fullName evidence="1">Uncharacterized protein</fullName>
    </submittedName>
</protein>
<reference evidence="1 2" key="1">
    <citation type="journal article" date="2015" name="Parasit. Vectors">
        <title>Draft genome of the scabies mite.</title>
        <authorList>
            <person name="Rider S.D.Jr."/>
            <person name="Morgan M.S."/>
            <person name="Arlian L.G."/>
        </authorList>
    </citation>
    <scope>NUCLEOTIDE SEQUENCE [LARGE SCALE GENOMIC DNA]</scope>
    <source>
        <strain evidence="1">Arlian Lab</strain>
    </source>
</reference>
<dbReference type="AlphaFoldDB" id="A0A132AF05"/>
<evidence type="ECO:0000313" key="2">
    <source>
        <dbReference type="Proteomes" id="UP000616769"/>
    </source>
</evidence>
<dbReference type="Proteomes" id="UP000616769">
    <property type="component" value="Unassembled WGS sequence"/>
</dbReference>
<accession>A0A132AF05</accession>